<gene>
    <name evidence="2" type="ORF">QBC34DRAFT_377032</name>
</gene>
<sequence length="72" mass="7708">MPTVEAPQQQAPMEAANPAQSAATRSVVTQQPKSEPLPKVENNDMSLRGGGFSIGCHERCCGINLSWYKGCC</sequence>
<feature type="compositionally biased region" description="Polar residues" evidence="1">
    <location>
        <begin position="21"/>
        <end position="33"/>
    </location>
</feature>
<reference evidence="2" key="2">
    <citation type="submission" date="2023-05" db="EMBL/GenBank/DDBJ databases">
        <authorList>
            <consortium name="Lawrence Berkeley National Laboratory"/>
            <person name="Steindorff A."/>
            <person name="Hensen N."/>
            <person name="Bonometti L."/>
            <person name="Westerberg I."/>
            <person name="Brannstrom I.O."/>
            <person name="Guillou S."/>
            <person name="Cros-Aarteil S."/>
            <person name="Calhoun S."/>
            <person name="Haridas S."/>
            <person name="Kuo A."/>
            <person name="Mondo S."/>
            <person name="Pangilinan J."/>
            <person name="Riley R."/>
            <person name="Labutti K."/>
            <person name="Andreopoulos B."/>
            <person name="Lipzen A."/>
            <person name="Chen C."/>
            <person name="Yanf M."/>
            <person name="Daum C."/>
            <person name="Ng V."/>
            <person name="Clum A."/>
            <person name="Ohm R."/>
            <person name="Martin F."/>
            <person name="Silar P."/>
            <person name="Natvig D."/>
            <person name="Lalanne C."/>
            <person name="Gautier V."/>
            <person name="Ament-Velasquez S.L."/>
            <person name="Kruys A."/>
            <person name="Hutchinson M.I."/>
            <person name="Powell A.J."/>
            <person name="Barry K."/>
            <person name="Miller A.N."/>
            <person name="Grigoriev I.V."/>
            <person name="Debuchy R."/>
            <person name="Gladieux P."/>
            <person name="Thoren M.H."/>
            <person name="Johannesson H."/>
        </authorList>
    </citation>
    <scope>NUCLEOTIDE SEQUENCE</scope>
    <source>
        <strain evidence="2">PSN243</strain>
    </source>
</reference>
<feature type="compositionally biased region" description="Low complexity" evidence="1">
    <location>
        <begin position="1"/>
        <end position="20"/>
    </location>
</feature>
<evidence type="ECO:0000313" key="3">
    <source>
        <dbReference type="Proteomes" id="UP001321760"/>
    </source>
</evidence>
<dbReference type="Proteomes" id="UP001321760">
    <property type="component" value="Unassembled WGS sequence"/>
</dbReference>
<dbReference type="EMBL" id="MU865923">
    <property type="protein sequence ID" value="KAK4452540.1"/>
    <property type="molecule type" value="Genomic_DNA"/>
</dbReference>
<proteinExistence type="predicted"/>
<organism evidence="2 3">
    <name type="scientific">Podospora aff. communis PSN243</name>
    <dbReference type="NCBI Taxonomy" id="3040156"/>
    <lineage>
        <taxon>Eukaryota</taxon>
        <taxon>Fungi</taxon>
        <taxon>Dikarya</taxon>
        <taxon>Ascomycota</taxon>
        <taxon>Pezizomycotina</taxon>
        <taxon>Sordariomycetes</taxon>
        <taxon>Sordariomycetidae</taxon>
        <taxon>Sordariales</taxon>
        <taxon>Podosporaceae</taxon>
        <taxon>Podospora</taxon>
    </lineage>
</organism>
<evidence type="ECO:0000313" key="2">
    <source>
        <dbReference type="EMBL" id="KAK4452540.1"/>
    </source>
</evidence>
<keyword evidence="3" id="KW-1185">Reference proteome</keyword>
<accession>A0AAV9GXW3</accession>
<dbReference type="AlphaFoldDB" id="A0AAV9GXW3"/>
<feature type="region of interest" description="Disordered" evidence="1">
    <location>
        <begin position="1"/>
        <end position="44"/>
    </location>
</feature>
<protein>
    <submittedName>
        <fullName evidence="2">Uncharacterized protein</fullName>
    </submittedName>
</protein>
<reference evidence="2" key="1">
    <citation type="journal article" date="2023" name="Mol. Phylogenet. Evol.">
        <title>Genome-scale phylogeny and comparative genomics of the fungal order Sordariales.</title>
        <authorList>
            <person name="Hensen N."/>
            <person name="Bonometti L."/>
            <person name="Westerberg I."/>
            <person name="Brannstrom I.O."/>
            <person name="Guillou S."/>
            <person name="Cros-Aarteil S."/>
            <person name="Calhoun S."/>
            <person name="Haridas S."/>
            <person name="Kuo A."/>
            <person name="Mondo S."/>
            <person name="Pangilinan J."/>
            <person name="Riley R."/>
            <person name="LaButti K."/>
            <person name="Andreopoulos B."/>
            <person name="Lipzen A."/>
            <person name="Chen C."/>
            <person name="Yan M."/>
            <person name="Daum C."/>
            <person name="Ng V."/>
            <person name="Clum A."/>
            <person name="Steindorff A."/>
            <person name="Ohm R.A."/>
            <person name="Martin F."/>
            <person name="Silar P."/>
            <person name="Natvig D.O."/>
            <person name="Lalanne C."/>
            <person name="Gautier V."/>
            <person name="Ament-Velasquez S.L."/>
            <person name="Kruys A."/>
            <person name="Hutchinson M.I."/>
            <person name="Powell A.J."/>
            <person name="Barry K."/>
            <person name="Miller A.N."/>
            <person name="Grigoriev I.V."/>
            <person name="Debuchy R."/>
            <person name="Gladieux P."/>
            <person name="Hiltunen Thoren M."/>
            <person name="Johannesson H."/>
        </authorList>
    </citation>
    <scope>NUCLEOTIDE SEQUENCE</scope>
    <source>
        <strain evidence="2">PSN243</strain>
    </source>
</reference>
<evidence type="ECO:0000256" key="1">
    <source>
        <dbReference type="SAM" id="MobiDB-lite"/>
    </source>
</evidence>
<name>A0AAV9GXW3_9PEZI</name>
<comment type="caution">
    <text evidence="2">The sequence shown here is derived from an EMBL/GenBank/DDBJ whole genome shotgun (WGS) entry which is preliminary data.</text>
</comment>